<feature type="non-terminal residue" evidence="2">
    <location>
        <position position="1"/>
    </location>
</feature>
<dbReference type="AlphaFoldDB" id="A0A5J9WNC2"/>
<proteinExistence type="predicted"/>
<dbReference type="SMART" id="SM00256">
    <property type="entry name" value="FBOX"/>
    <property type="match status" value="1"/>
</dbReference>
<dbReference type="SUPFAM" id="SSF81383">
    <property type="entry name" value="F-box domain"/>
    <property type="match status" value="1"/>
</dbReference>
<dbReference type="OrthoDB" id="659406at2759"/>
<dbReference type="CDD" id="cd09917">
    <property type="entry name" value="F-box_SF"/>
    <property type="match status" value="1"/>
</dbReference>
<gene>
    <name evidence="2" type="ORF">EJB05_00779</name>
</gene>
<keyword evidence="3" id="KW-1185">Reference proteome</keyword>
<name>A0A5J9WNC2_9POAL</name>
<protein>
    <recommendedName>
        <fullName evidence="1">F-box domain-containing protein</fullName>
    </recommendedName>
</protein>
<dbReference type="Pfam" id="PF12937">
    <property type="entry name" value="F-box-like"/>
    <property type="match status" value="1"/>
</dbReference>
<comment type="caution">
    <text evidence="2">The sequence shown here is derived from an EMBL/GenBank/DDBJ whole genome shotgun (WGS) entry which is preliminary data.</text>
</comment>
<dbReference type="Proteomes" id="UP000324897">
    <property type="component" value="Chromosome 6"/>
</dbReference>
<evidence type="ECO:0000259" key="1">
    <source>
        <dbReference type="PROSITE" id="PS50181"/>
    </source>
</evidence>
<evidence type="ECO:0000313" key="3">
    <source>
        <dbReference type="Proteomes" id="UP000324897"/>
    </source>
</evidence>
<evidence type="ECO:0000313" key="2">
    <source>
        <dbReference type="EMBL" id="TVU49466.1"/>
    </source>
</evidence>
<dbReference type="PANTHER" id="PTHR33207">
    <property type="entry name" value="F-BOX DOMAIN CONTAINING PROTEIN-RELATED"/>
    <property type="match status" value="1"/>
</dbReference>
<dbReference type="PROSITE" id="PS50181">
    <property type="entry name" value="FBOX"/>
    <property type="match status" value="1"/>
</dbReference>
<dbReference type="InterPro" id="IPR036047">
    <property type="entry name" value="F-box-like_dom_sf"/>
</dbReference>
<feature type="domain" description="F-box" evidence="1">
    <location>
        <begin position="1"/>
        <end position="44"/>
    </location>
</feature>
<dbReference type="Gene3D" id="1.20.1280.50">
    <property type="match status" value="1"/>
</dbReference>
<dbReference type="EMBL" id="RWGY01000002">
    <property type="protein sequence ID" value="TVU49466.1"/>
    <property type="molecule type" value="Genomic_DNA"/>
</dbReference>
<dbReference type="InterPro" id="IPR001810">
    <property type="entry name" value="F-box_dom"/>
</dbReference>
<dbReference type="Gramene" id="TVU49466">
    <property type="protein sequence ID" value="TVU49466"/>
    <property type="gene ID" value="EJB05_00779"/>
</dbReference>
<sequence length="225" mass="25376">MDLPDDILGAILECIDSQVSLLRAASTCKRWRSIIADTAFLRRFRSLHAATVAGDYCNYPLSFIPSSSSSSNANHYSLDFLPDHNGPEDYLRVEDNRGSLLLMKHSIGIRYLVVCEPLTRRYKRIPPPLQFLLNEHQPPELRLMNAMHYMWCVRGFYLIDGAGEEAGGSNIGMSNFRVVCEHYMDRSMHVMLFSPDDGRDTSSAWIEKDISSIVEAGVTGLRKDG</sequence>
<reference evidence="2 3" key="1">
    <citation type="journal article" date="2019" name="Sci. Rep.">
        <title>A high-quality genome of Eragrostis curvula grass provides insights into Poaceae evolution and supports new strategies to enhance forage quality.</title>
        <authorList>
            <person name="Carballo J."/>
            <person name="Santos B.A.C.M."/>
            <person name="Zappacosta D."/>
            <person name="Garbus I."/>
            <person name="Selva J.P."/>
            <person name="Gallo C.A."/>
            <person name="Diaz A."/>
            <person name="Albertini E."/>
            <person name="Caccamo M."/>
            <person name="Echenique V."/>
        </authorList>
    </citation>
    <scope>NUCLEOTIDE SEQUENCE [LARGE SCALE GENOMIC DNA]</scope>
    <source>
        <strain evidence="3">cv. Victoria</strain>
        <tissue evidence="2">Leaf</tissue>
    </source>
</reference>
<accession>A0A5J9WNC2</accession>
<organism evidence="2 3">
    <name type="scientific">Eragrostis curvula</name>
    <name type="common">weeping love grass</name>
    <dbReference type="NCBI Taxonomy" id="38414"/>
    <lineage>
        <taxon>Eukaryota</taxon>
        <taxon>Viridiplantae</taxon>
        <taxon>Streptophyta</taxon>
        <taxon>Embryophyta</taxon>
        <taxon>Tracheophyta</taxon>
        <taxon>Spermatophyta</taxon>
        <taxon>Magnoliopsida</taxon>
        <taxon>Liliopsida</taxon>
        <taxon>Poales</taxon>
        <taxon>Poaceae</taxon>
        <taxon>PACMAD clade</taxon>
        <taxon>Chloridoideae</taxon>
        <taxon>Eragrostideae</taxon>
        <taxon>Eragrostidinae</taxon>
        <taxon>Eragrostis</taxon>
    </lineage>
</organism>